<dbReference type="Pfam" id="PF02518">
    <property type="entry name" value="HATPase_c"/>
    <property type="match status" value="1"/>
</dbReference>
<dbReference type="InterPro" id="IPR001789">
    <property type="entry name" value="Sig_transdc_resp-reg_receiver"/>
</dbReference>
<reference evidence="24" key="1">
    <citation type="journal article" date="2019" name="Int. J. Syst. Evol. Microbiol.">
        <title>The Global Catalogue of Microorganisms (GCM) 10K type strain sequencing project: providing services to taxonomists for standard genome sequencing and annotation.</title>
        <authorList>
            <consortium name="The Broad Institute Genomics Platform"/>
            <consortium name="The Broad Institute Genome Sequencing Center for Infectious Disease"/>
            <person name="Wu L."/>
            <person name="Ma J."/>
        </authorList>
    </citation>
    <scope>NUCLEOTIDE SEQUENCE [LARGE SCALE GENOMIC DNA]</scope>
    <source>
        <strain evidence="24">CGMCC 1.7003</strain>
    </source>
</reference>
<dbReference type="PROSITE" id="PS50924">
    <property type="entry name" value="MHYT"/>
    <property type="match status" value="1"/>
</dbReference>
<keyword evidence="11 16" id="KW-1133">Transmembrane helix</keyword>
<dbReference type="Pfam" id="PF08447">
    <property type="entry name" value="PAS_3"/>
    <property type="match status" value="1"/>
</dbReference>
<keyword evidence="12" id="KW-0902">Two-component regulatory system</keyword>
<comment type="caution">
    <text evidence="23">The sequence shown here is derived from an EMBL/GenBank/DDBJ whole genome shotgun (WGS) entry which is preliminary data.</text>
</comment>
<dbReference type="SMART" id="SM00091">
    <property type="entry name" value="PAS"/>
    <property type="match status" value="2"/>
</dbReference>
<feature type="domain" description="PAC" evidence="20">
    <location>
        <begin position="468"/>
        <end position="520"/>
    </location>
</feature>
<feature type="domain" description="PAS" evidence="19">
    <location>
        <begin position="266"/>
        <end position="336"/>
    </location>
</feature>
<evidence type="ECO:0000256" key="5">
    <source>
        <dbReference type="ARBA" id="ARBA00022519"/>
    </source>
</evidence>
<feature type="domain" description="Histidine kinase" evidence="17">
    <location>
        <begin position="538"/>
        <end position="754"/>
    </location>
</feature>
<dbReference type="InterPro" id="IPR000700">
    <property type="entry name" value="PAS-assoc_C"/>
</dbReference>
<evidence type="ECO:0000256" key="1">
    <source>
        <dbReference type="ARBA" id="ARBA00000085"/>
    </source>
</evidence>
<feature type="transmembrane region" description="Helical" evidence="16">
    <location>
        <begin position="118"/>
        <end position="135"/>
    </location>
</feature>
<feature type="transmembrane region" description="Helical" evidence="16">
    <location>
        <begin position="232"/>
        <end position="254"/>
    </location>
</feature>
<feature type="transmembrane region" description="Helical" evidence="16">
    <location>
        <begin position="189"/>
        <end position="212"/>
    </location>
</feature>
<comment type="subcellular location">
    <subcellularLocation>
        <location evidence="2">Cell inner membrane</location>
        <topology evidence="2">Multi-pass membrane protein</topology>
    </subcellularLocation>
</comment>
<dbReference type="InterPro" id="IPR035965">
    <property type="entry name" value="PAS-like_dom_sf"/>
</dbReference>
<dbReference type="CDD" id="cd17546">
    <property type="entry name" value="REC_hyHK_CKI1_RcsC-like"/>
    <property type="match status" value="1"/>
</dbReference>
<proteinExistence type="predicted"/>
<dbReference type="SUPFAM" id="SSF55785">
    <property type="entry name" value="PYP-like sensor domain (PAS domain)"/>
    <property type="match status" value="2"/>
</dbReference>
<dbReference type="EMBL" id="BNAO01000003">
    <property type="protein sequence ID" value="GHG68160.1"/>
    <property type="molecule type" value="Genomic_DNA"/>
</dbReference>
<keyword evidence="6 15" id="KW-0597">Phosphoprotein</keyword>
<dbReference type="InterPro" id="IPR000014">
    <property type="entry name" value="PAS"/>
</dbReference>
<dbReference type="InterPro" id="IPR001610">
    <property type="entry name" value="PAC"/>
</dbReference>
<dbReference type="Pfam" id="PF01627">
    <property type="entry name" value="Hpt"/>
    <property type="match status" value="1"/>
</dbReference>
<dbReference type="InterPro" id="IPR011006">
    <property type="entry name" value="CheY-like_superfamily"/>
</dbReference>
<feature type="transmembrane region" description="Helical" evidence="16">
    <location>
        <begin position="56"/>
        <end position="82"/>
    </location>
</feature>
<dbReference type="SUPFAM" id="SSF55874">
    <property type="entry name" value="ATPase domain of HSP90 chaperone/DNA topoisomerase II/histidine kinase"/>
    <property type="match status" value="1"/>
</dbReference>
<evidence type="ECO:0000313" key="24">
    <source>
        <dbReference type="Proteomes" id="UP000659697"/>
    </source>
</evidence>
<dbReference type="Pfam" id="PF03707">
    <property type="entry name" value="MHYT"/>
    <property type="match status" value="3"/>
</dbReference>
<feature type="transmembrane region" description="Helical" evidence="16">
    <location>
        <begin position="20"/>
        <end position="44"/>
    </location>
</feature>
<evidence type="ECO:0000256" key="4">
    <source>
        <dbReference type="ARBA" id="ARBA00022475"/>
    </source>
</evidence>
<evidence type="ECO:0000256" key="10">
    <source>
        <dbReference type="ARBA" id="ARBA00022840"/>
    </source>
</evidence>
<evidence type="ECO:0000313" key="23">
    <source>
        <dbReference type="EMBL" id="GHG68160.1"/>
    </source>
</evidence>
<dbReference type="InterPro" id="IPR036641">
    <property type="entry name" value="HPT_dom_sf"/>
</dbReference>
<keyword evidence="4" id="KW-1003">Cell membrane</keyword>
<dbReference type="PROSITE" id="PS50113">
    <property type="entry name" value="PAC"/>
    <property type="match status" value="1"/>
</dbReference>
<evidence type="ECO:0000256" key="3">
    <source>
        <dbReference type="ARBA" id="ARBA00012438"/>
    </source>
</evidence>
<protein>
    <recommendedName>
        <fullName evidence="3">histidine kinase</fullName>
        <ecNumber evidence="3">2.7.13.3</ecNumber>
    </recommendedName>
</protein>
<evidence type="ECO:0000256" key="15">
    <source>
        <dbReference type="PROSITE-ProRule" id="PRU00169"/>
    </source>
</evidence>
<feature type="modified residue" description="Phosphohistidine" evidence="14">
    <location>
        <position position="960"/>
    </location>
</feature>
<evidence type="ECO:0000256" key="6">
    <source>
        <dbReference type="ARBA" id="ARBA00022553"/>
    </source>
</evidence>
<accession>A0ABQ3KY00</accession>
<dbReference type="PROSITE" id="PS50110">
    <property type="entry name" value="RESPONSE_REGULATORY"/>
    <property type="match status" value="1"/>
</dbReference>
<evidence type="ECO:0000256" key="8">
    <source>
        <dbReference type="ARBA" id="ARBA00022692"/>
    </source>
</evidence>
<dbReference type="PROSITE" id="PS50109">
    <property type="entry name" value="HIS_KIN"/>
    <property type="match status" value="1"/>
</dbReference>
<evidence type="ECO:0000256" key="12">
    <source>
        <dbReference type="ARBA" id="ARBA00023012"/>
    </source>
</evidence>
<feature type="domain" description="HPt" evidence="21">
    <location>
        <begin position="921"/>
        <end position="1014"/>
    </location>
</feature>
<evidence type="ECO:0000259" key="19">
    <source>
        <dbReference type="PROSITE" id="PS50112"/>
    </source>
</evidence>
<dbReference type="SMART" id="SM00388">
    <property type="entry name" value="HisKA"/>
    <property type="match status" value="1"/>
</dbReference>
<dbReference type="Pfam" id="PF00512">
    <property type="entry name" value="HisKA"/>
    <property type="match status" value="1"/>
</dbReference>
<dbReference type="SUPFAM" id="SSF47226">
    <property type="entry name" value="Histidine-containing phosphotransfer domain, HPT domain"/>
    <property type="match status" value="1"/>
</dbReference>
<comment type="catalytic activity">
    <reaction evidence="1">
        <text>ATP + protein L-histidine = ADP + protein N-phospho-L-histidine.</text>
        <dbReference type="EC" id="2.7.13.3"/>
    </reaction>
</comment>
<dbReference type="NCBIfam" id="TIGR00229">
    <property type="entry name" value="sensory_box"/>
    <property type="match status" value="2"/>
</dbReference>
<feature type="transmembrane region" description="Helical" evidence="16">
    <location>
        <begin position="155"/>
        <end position="177"/>
    </location>
</feature>
<dbReference type="PRINTS" id="PR00344">
    <property type="entry name" value="BCTRLSENSOR"/>
</dbReference>
<dbReference type="PANTHER" id="PTHR43047">
    <property type="entry name" value="TWO-COMPONENT HISTIDINE PROTEIN KINASE"/>
    <property type="match status" value="1"/>
</dbReference>
<dbReference type="PROSITE" id="PS50894">
    <property type="entry name" value="HPT"/>
    <property type="match status" value="1"/>
</dbReference>
<evidence type="ECO:0000256" key="13">
    <source>
        <dbReference type="ARBA" id="ARBA00023136"/>
    </source>
</evidence>
<dbReference type="PROSITE" id="PS50112">
    <property type="entry name" value="PAS"/>
    <property type="match status" value="1"/>
</dbReference>
<dbReference type="Gene3D" id="1.20.120.160">
    <property type="entry name" value="HPT domain"/>
    <property type="match status" value="1"/>
</dbReference>
<keyword evidence="7" id="KW-0808">Transferase</keyword>
<keyword evidence="13 16" id="KW-0472">Membrane</keyword>
<dbReference type="CDD" id="cd00082">
    <property type="entry name" value="HisKA"/>
    <property type="match status" value="1"/>
</dbReference>
<feature type="modified residue" description="4-aspartylphosphate" evidence="15">
    <location>
        <position position="820"/>
    </location>
</feature>
<dbReference type="InterPro" id="IPR005467">
    <property type="entry name" value="His_kinase_dom"/>
</dbReference>
<keyword evidence="10" id="KW-0067">ATP-binding</keyword>
<keyword evidence="9" id="KW-0418">Kinase</keyword>
<dbReference type="Proteomes" id="UP000659697">
    <property type="component" value="Unassembled WGS sequence"/>
</dbReference>
<evidence type="ECO:0000259" key="21">
    <source>
        <dbReference type="PROSITE" id="PS50894"/>
    </source>
</evidence>
<keyword evidence="24" id="KW-1185">Reference proteome</keyword>
<dbReference type="Gene3D" id="3.30.450.20">
    <property type="entry name" value="PAS domain"/>
    <property type="match status" value="2"/>
</dbReference>
<dbReference type="InterPro" id="IPR013655">
    <property type="entry name" value="PAS_fold_3"/>
</dbReference>
<evidence type="ECO:0000256" key="16">
    <source>
        <dbReference type="PROSITE-ProRule" id="PRU00244"/>
    </source>
</evidence>
<dbReference type="Gene3D" id="3.40.50.2300">
    <property type="match status" value="1"/>
</dbReference>
<evidence type="ECO:0000256" key="11">
    <source>
        <dbReference type="ARBA" id="ARBA00022989"/>
    </source>
</evidence>
<dbReference type="InterPro" id="IPR036097">
    <property type="entry name" value="HisK_dim/P_sf"/>
</dbReference>
<dbReference type="SMART" id="SM00448">
    <property type="entry name" value="REC"/>
    <property type="match status" value="1"/>
</dbReference>
<keyword evidence="5" id="KW-0997">Cell inner membrane</keyword>
<dbReference type="CDD" id="cd16922">
    <property type="entry name" value="HATPase_EvgS-ArcB-TorS-like"/>
    <property type="match status" value="1"/>
</dbReference>
<organism evidence="23 24">
    <name type="scientific">Alishewanella longhuensis</name>
    <dbReference type="NCBI Taxonomy" id="1091037"/>
    <lineage>
        <taxon>Bacteria</taxon>
        <taxon>Pseudomonadati</taxon>
        <taxon>Pseudomonadota</taxon>
        <taxon>Gammaproteobacteria</taxon>
        <taxon>Alteromonadales</taxon>
        <taxon>Alteromonadaceae</taxon>
        <taxon>Alishewanella</taxon>
    </lineage>
</organism>
<dbReference type="Pfam" id="PF24820">
    <property type="entry name" value="Diguanyl_cycl_sensor"/>
    <property type="match status" value="1"/>
</dbReference>
<keyword evidence="8 16" id="KW-0812">Transmembrane</keyword>
<feature type="transmembrane region" description="Helical" evidence="16">
    <location>
        <begin position="88"/>
        <end position="111"/>
    </location>
</feature>
<dbReference type="CDD" id="cd00130">
    <property type="entry name" value="PAS"/>
    <property type="match status" value="1"/>
</dbReference>
<keyword evidence="10" id="KW-0547">Nucleotide-binding</keyword>
<dbReference type="InterPro" id="IPR004358">
    <property type="entry name" value="Sig_transdc_His_kin-like_C"/>
</dbReference>
<dbReference type="EC" id="2.7.13.3" evidence="3"/>
<dbReference type="InterPro" id="IPR036890">
    <property type="entry name" value="HATPase_C_sf"/>
</dbReference>
<evidence type="ECO:0000259" key="18">
    <source>
        <dbReference type="PROSITE" id="PS50110"/>
    </source>
</evidence>
<evidence type="ECO:0000256" key="7">
    <source>
        <dbReference type="ARBA" id="ARBA00022679"/>
    </source>
</evidence>
<dbReference type="InterPro" id="IPR003594">
    <property type="entry name" value="HATPase_dom"/>
</dbReference>
<dbReference type="CDD" id="cd00088">
    <property type="entry name" value="HPT"/>
    <property type="match status" value="1"/>
</dbReference>
<dbReference type="RefSeq" id="WP_189432325.1">
    <property type="nucleotide sequence ID" value="NZ_BNAO01000003.1"/>
</dbReference>
<evidence type="ECO:0000256" key="9">
    <source>
        <dbReference type="ARBA" id="ARBA00022777"/>
    </source>
</evidence>
<dbReference type="SUPFAM" id="SSF47384">
    <property type="entry name" value="Homodimeric domain of signal transducing histidine kinase"/>
    <property type="match status" value="1"/>
</dbReference>
<evidence type="ECO:0000259" key="17">
    <source>
        <dbReference type="PROSITE" id="PS50109"/>
    </source>
</evidence>
<evidence type="ECO:0000256" key="14">
    <source>
        <dbReference type="PROSITE-ProRule" id="PRU00110"/>
    </source>
</evidence>
<dbReference type="SUPFAM" id="SSF52172">
    <property type="entry name" value="CheY-like"/>
    <property type="match status" value="1"/>
</dbReference>
<feature type="domain" description="Response regulatory" evidence="18">
    <location>
        <begin position="771"/>
        <end position="890"/>
    </location>
</feature>
<name>A0ABQ3KY00_9ALTE</name>
<evidence type="ECO:0000259" key="22">
    <source>
        <dbReference type="PROSITE" id="PS50924"/>
    </source>
</evidence>
<sequence length="1098" mass="120764">MLIELFRIPTDSTLLMGTYNSALVVLSLVIAILSSSAALFSVELSRQNPLRWQQQLGLVAGSISLGIGIWSMHFIGMLAFQLCTPVEYLSGITLLSLLPSVLASWVALNLLVREKIALIQLAIGGVLVGAGIGAMHYSGMAAMQMAVQLRYDPLFFALSIIVAVVMAFLALWIRFGVQSLQAKLAGWQLNLLSGLVMGLAISAMHYTGMLAARFVAPPGFTATGEEANSQQIALIVTSISVVVTLLVLLVQAVLKFYHAKHSFENSAARLSAIMNTALDAILTFNHKGIVIDSNSAAQTLFKVKTGSLTGRHFKQLLPAPYAAEYQQLLAQASHNEVSQLTGAERQLWILTDEQQQYPVRVMLSRSTLDERPIYVACLSDISKQLATAKTLEESEQKFRSLIQNIPGAAFRCLPDNSWSMIFISDAVESLCGYPATDFLLPNPKRNWTDLILAEDHTLVAGINHTQTFMLEYRIRHKDGSIRWLLEQGDALLDDQGNVQALDGFIMDISERRLFEEQLQQAKQKAEQAVEVKTAFLANMSHEIRTPLNAVIGFTDLLLENPDSPDAVRYIQTVNQSAKSLLVLLNDILDSAKLERGKLELEQVNFNLTELIDNVVSTLWVNARNKQLALNFSLSPKLAHFYFGAAPRIRQVLLNILGNAIKFTEQGTVTLNVAPVADKIAFTITDTGIGIADNRLASIFEPFTQADASMSRRFGGTGLGTTISKQLVELMGGTINVSSTLGQGSTFTVLLPLAAGQAVEMATTLNKLPPMHFLIADDIPQNLELLSAILQRDKHQVTTAANGEEVLQQLDKIQPDIVLLDVQMPVMDGLTATRLRREYEATHRLPRLPIVALTASALTEDRHAVIEAGMDGFASKPIDTDVLFSEIARVLNIDLLNVASTASPRSFAIIDFEQGKKLWGSTEKHYTELQRFANGPLQHLCEDILSAEAEADKAALQRIAHSYKGLTGNLSLMALADCCHLLEQALRTADLAILRERVKQLCVKAEQSRKMINSLHAPTQRLDKEQDSTLLPTLLKTLTAQISSFNFDDALLRQLRQYSDNGYHTKQIVTIIDATESFDFEQAQSLLQALLTELEQSLC</sequence>
<gene>
    <name evidence="23" type="ORF">GCM10010919_17390</name>
</gene>
<dbReference type="SMART" id="SM00387">
    <property type="entry name" value="HATPase_c"/>
    <property type="match status" value="1"/>
</dbReference>
<evidence type="ECO:0000259" key="20">
    <source>
        <dbReference type="PROSITE" id="PS50113"/>
    </source>
</evidence>
<feature type="domain" description="MHYT" evidence="22">
    <location>
        <begin position="19"/>
        <end position="215"/>
    </location>
</feature>
<dbReference type="InterPro" id="IPR008207">
    <property type="entry name" value="Sig_transdc_His_kin_Hpt_dom"/>
</dbReference>
<dbReference type="Pfam" id="PF00072">
    <property type="entry name" value="Response_reg"/>
    <property type="match status" value="1"/>
</dbReference>
<dbReference type="Gene3D" id="1.10.287.130">
    <property type="match status" value="1"/>
</dbReference>
<dbReference type="SMART" id="SM00086">
    <property type="entry name" value="PAC"/>
    <property type="match status" value="1"/>
</dbReference>
<dbReference type="InterPro" id="IPR003661">
    <property type="entry name" value="HisK_dim/P_dom"/>
</dbReference>
<dbReference type="Gene3D" id="3.30.565.10">
    <property type="entry name" value="Histidine kinase-like ATPase, C-terminal domain"/>
    <property type="match status" value="1"/>
</dbReference>
<dbReference type="InterPro" id="IPR059127">
    <property type="entry name" value="Diguanyl_cycl_sensor_dom"/>
</dbReference>
<evidence type="ECO:0000256" key="2">
    <source>
        <dbReference type="ARBA" id="ARBA00004429"/>
    </source>
</evidence>
<dbReference type="InterPro" id="IPR005330">
    <property type="entry name" value="MHYT_dom"/>
</dbReference>